<dbReference type="PANTHER" id="PTHR30420:SF2">
    <property type="entry name" value="N-SUCCINYLARGININE DIHYDROLASE"/>
    <property type="match status" value="1"/>
</dbReference>
<feature type="binding site" evidence="3">
    <location>
        <position position="112"/>
    </location>
    <ligand>
        <name>substrate</name>
    </ligand>
</feature>
<dbReference type="GO" id="GO:0009015">
    <property type="term" value="F:N-succinylarginine dihydrolase activity"/>
    <property type="evidence" value="ECO:0007669"/>
    <property type="project" value="UniProtKB-UniRule"/>
</dbReference>
<dbReference type="EMBL" id="JABEVQ010000001">
    <property type="protein sequence ID" value="NWN89883.1"/>
    <property type="molecule type" value="Genomic_DNA"/>
</dbReference>
<gene>
    <name evidence="3 5" type="primary">astB</name>
    <name evidence="5" type="ORF">HLV39_00030</name>
</gene>
<keyword evidence="2 3" id="KW-0378">Hydrolase</keyword>
<comment type="similarity">
    <text evidence="3">Belongs to the succinylarginine dihydrolase family.</text>
</comment>
<protein>
    <recommendedName>
        <fullName evidence="3 4">N-succinylarginine dihydrolase</fullName>
        <ecNumber evidence="3 4">3.5.3.23</ecNumber>
    </recommendedName>
</protein>
<comment type="function">
    <text evidence="3">Catalyzes the hydrolysis of N(2)-succinylarginine into N(2)-succinylornithine, ammonia and CO(2).</text>
</comment>
<keyword evidence="1 3" id="KW-0056">Arginine metabolism</keyword>
<dbReference type="PANTHER" id="PTHR30420">
    <property type="entry name" value="N-SUCCINYLARGININE DIHYDROLASE"/>
    <property type="match status" value="1"/>
</dbReference>
<dbReference type="InterPro" id="IPR037031">
    <property type="entry name" value="AstB_sf"/>
</dbReference>
<dbReference type="InterPro" id="IPR007079">
    <property type="entry name" value="SuccinylArg_d-Hdrlase_AstB"/>
</dbReference>
<dbReference type="Pfam" id="PF04996">
    <property type="entry name" value="AstB"/>
    <property type="match status" value="1"/>
</dbReference>
<reference evidence="5 6" key="1">
    <citation type="submission" date="2020-03" db="EMBL/GenBank/DDBJ databases">
        <title>Metagenomic, metatranscriptomic, and metabolomic analyses revealed the key microbes and metabolic features during the fermentation of ganjang, Korean traditional soy sauce.</title>
        <authorList>
            <person name="Chun B.H."/>
            <person name="Jeon C.O."/>
        </authorList>
    </citation>
    <scope>NUCLEOTIDE SEQUENCE [LARGE SCALE GENOMIC DNA]</scope>
    <source>
        <strain evidence="5 6">KG14</strain>
    </source>
</reference>
<feature type="active site" description="Nucleophile" evidence="3">
    <location>
        <position position="370"/>
    </location>
</feature>
<organism evidence="5 6">
    <name type="scientific">Marinobacter adhaerens</name>
    <dbReference type="NCBI Taxonomy" id="1033846"/>
    <lineage>
        <taxon>Bacteria</taxon>
        <taxon>Pseudomonadati</taxon>
        <taxon>Pseudomonadota</taxon>
        <taxon>Gammaproteobacteria</taxon>
        <taxon>Pseudomonadales</taxon>
        <taxon>Marinobacteraceae</taxon>
        <taxon>Marinobacter</taxon>
    </lineage>
</organism>
<sequence>MVKHAVEVNFDGLVGPTHNYAGLSWGNVASGVNVNAVSNPREAALQGLAKMKRLADRGYTQCVLPPHERPHTPSLQALGFSGTEAQILERAARSAPSILAAVSSASPMWTANAATVSPSADTADHRVHFTPANLSAKFHRSIEHTVTGRVLQSIFADEAFFAHHPALPSVSHFGDEGAANHTRLCSQYGEPGVELFVYGQVAFNEQALAPGKYPARQTLEASQAIARLHGLKDRNRVFAQQNPLAIDAGVFHNDVIAVGNGNTLFYHDMAFLNEAQMLDDIRARLTGAELETVRVSSAEVPLEDAVASYLFNSQLLNTPDGMLLAVPGECREVASVSRYLDGLLASDGPITAVEVFDVKQSMRNGGGPACLRLRVVLNDDELHAMHQGVILTDVLYERLTTWVETHYRSELASTDLADPMLLEEVRKALDELTGILGLGAIYDFQRVP</sequence>
<comment type="subunit">
    <text evidence="3">Homodimer.</text>
</comment>
<name>A0A851HLL0_9GAMM</name>
<dbReference type="GO" id="GO:0019545">
    <property type="term" value="P:L-arginine catabolic process to succinate"/>
    <property type="evidence" value="ECO:0007669"/>
    <property type="project" value="UniProtKB-UniRule"/>
</dbReference>
<feature type="binding site" evidence="3">
    <location>
        <position position="364"/>
    </location>
    <ligand>
        <name>substrate</name>
    </ligand>
</feature>
<dbReference type="AlphaFoldDB" id="A0A851HLL0"/>
<keyword evidence="6" id="KW-1185">Reference proteome</keyword>
<dbReference type="Gene3D" id="3.75.10.20">
    <property type="entry name" value="Succinylarginine dihydrolase"/>
    <property type="match status" value="1"/>
</dbReference>
<comment type="catalytic activity">
    <reaction evidence="3">
        <text>N(2)-succinyl-L-arginine + 2 H2O + 2 H(+) = N(2)-succinyl-L-ornithine + 2 NH4(+) + CO2</text>
        <dbReference type="Rhea" id="RHEA:19533"/>
        <dbReference type="ChEBI" id="CHEBI:15377"/>
        <dbReference type="ChEBI" id="CHEBI:15378"/>
        <dbReference type="ChEBI" id="CHEBI:16526"/>
        <dbReference type="ChEBI" id="CHEBI:28938"/>
        <dbReference type="ChEBI" id="CHEBI:58241"/>
        <dbReference type="ChEBI" id="CHEBI:58514"/>
        <dbReference type="EC" id="3.5.3.23"/>
    </reaction>
</comment>
<feature type="binding site" evidence="3">
    <location>
        <begin position="139"/>
        <end position="140"/>
    </location>
    <ligand>
        <name>substrate</name>
    </ligand>
</feature>
<dbReference type="HAMAP" id="MF_01172">
    <property type="entry name" value="AstB"/>
    <property type="match status" value="1"/>
</dbReference>
<feature type="binding site" evidence="3">
    <location>
        <begin position="21"/>
        <end position="30"/>
    </location>
    <ligand>
        <name>substrate</name>
    </ligand>
</feature>
<comment type="caution">
    <text evidence="5">The sequence shown here is derived from an EMBL/GenBank/DDBJ whole genome shotgun (WGS) entry which is preliminary data.</text>
</comment>
<dbReference type="NCBIfam" id="TIGR03241">
    <property type="entry name" value="arg_catab_astB"/>
    <property type="match status" value="1"/>
</dbReference>
<feature type="binding site" evidence="3">
    <location>
        <position position="216"/>
    </location>
    <ligand>
        <name>substrate</name>
    </ligand>
</feature>
<feature type="active site" evidence="3">
    <location>
        <position position="252"/>
    </location>
</feature>
<evidence type="ECO:0000256" key="4">
    <source>
        <dbReference type="NCBIfam" id="TIGR03241"/>
    </source>
</evidence>
<dbReference type="SUPFAM" id="SSF55909">
    <property type="entry name" value="Pentein"/>
    <property type="match status" value="1"/>
</dbReference>
<evidence type="ECO:0000313" key="5">
    <source>
        <dbReference type="EMBL" id="NWN89883.1"/>
    </source>
</evidence>
<feature type="binding site" evidence="3">
    <location>
        <position position="254"/>
    </location>
    <ligand>
        <name>substrate</name>
    </ligand>
</feature>
<dbReference type="Proteomes" id="UP000536442">
    <property type="component" value="Unassembled WGS sequence"/>
</dbReference>
<feature type="active site" evidence="3">
    <location>
        <position position="176"/>
    </location>
</feature>
<proteinExistence type="inferred from homology"/>
<dbReference type="GO" id="GO:0019544">
    <property type="term" value="P:L-arginine catabolic process to L-glutamate"/>
    <property type="evidence" value="ECO:0007669"/>
    <property type="project" value="UniProtKB-UniRule"/>
</dbReference>
<dbReference type="NCBIfam" id="NF009789">
    <property type="entry name" value="PRK13281.1"/>
    <property type="match status" value="1"/>
</dbReference>
<evidence type="ECO:0000256" key="3">
    <source>
        <dbReference type="HAMAP-Rule" id="MF_01172"/>
    </source>
</evidence>
<evidence type="ECO:0000313" key="6">
    <source>
        <dbReference type="Proteomes" id="UP000536442"/>
    </source>
</evidence>
<dbReference type="EC" id="3.5.3.23" evidence="3 4"/>
<evidence type="ECO:0000256" key="2">
    <source>
        <dbReference type="ARBA" id="ARBA00022801"/>
    </source>
</evidence>
<comment type="pathway">
    <text evidence="3">Amino-acid degradation; L-arginine degradation via AST pathway; L-glutamate and succinate from L-arginine: step 2/5.</text>
</comment>
<evidence type="ECO:0000256" key="1">
    <source>
        <dbReference type="ARBA" id="ARBA00022503"/>
    </source>
</evidence>
<accession>A0A851HLL0</accession>
<dbReference type="UniPathway" id="UPA00185">
    <property type="reaction ID" value="UER00280"/>
</dbReference>